<protein>
    <recommendedName>
        <fullName evidence="3">Nucleoside 2-deoxyribosyltransferase</fullName>
    </recommendedName>
</protein>
<proteinExistence type="predicted"/>
<dbReference type="Proteomes" id="UP000546257">
    <property type="component" value="Unassembled WGS sequence"/>
</dbReference>
<evidence type="ECO:0000313" key="2">
    <source>
        <dbReference type="Proteomes" id="UP000546257"/>
    </source>
</evidence>
<sequence length="137" mass="15208">MAQVYLAGPISDEENPYQWHQDVAALAPEIDWCNPFTLNDYSLDEAKTHTAEIFAEDLQAVQNSAAVLVRRIDEYNLCGASMEAFAAYQHDIPVIVWNDDDTGIPLFLEAVATDVYQNMSDAVEAIISELDSLPSPE</sequence>
<evidence type="ECO:0008006" key="3">
    <source>
        <dbReference type="Google" id="ProtNLM"/>
    </source>
</evidence>
<dbReference type="Pfam" id="PF15891">
    <property type="entry name" value="Nuc_deoxyri_tr2"/>
    <property type="match status" value="1"/>
</dbReference>
<name>A0A7J9SGI1_9EURY</name>
<gene>
    <name evidence="1" type="ORF">H5V44_01910</name>
</gene>
<comment type="caution">
    <text evidence="1">The sequence shown here is derived from an EMBL/GenBank/DDBJ whole genome shotgun (WGS) entry which is preliminary data.</text>
</comment>
<keyword evidence="2" id="KW-1185">Reference proteome</keyword>
<dbReference type="RefSeq" id="WP_185191445.1">
    <property type="nucleotide sequence ID" value="NZ_JACKXD010000001.1"/>
</dbReference>
<dbReference type="SUPFAM" id="SSF52309">
    <property type="entry name" value="N-(deoxy)ribosyltransferase-like"/>
    <property type="match status" value="1"/>
</dbReference>
<evidence type="ECO:0000313" key="1">
    <source>
        <dbReference type="EMBL" id="MBB6645067.1"/>
    </source>
</evidence>
<reference evidence="1 2" key="1">
    <citation type="submission" date="2020-08" db="EMBL/GenBank/DDBJ databases">
        <authorList>
            <person name="Seo M.-J."/>
        </authorList>
    </citation>
    <scope>NUCLEOTIDE SEQUENCE [LARGE SCALE GENOMIC DNA]</scope>
    <source>
        <strain evidence="1 2">MBLA0160</strain>
    </source>
</reference>
<dbReference type="AlphaFoldDB" id="A0A7J9SGI1"/>
<dbReference type="Gene3D" id="3.40.50.450">
    <property type="match status" value="1"/>
</dbReference>
<organism evidence="1 2">
    <name type="scientific">Halobellus ruber</name>
    <dbReference type="NCBI Taxonomy" id="2761102"/>
    <lineage>
        <taxon>Archaea</taxon>
        <taxon>Methanobacteriati</taxon>
        <taxon>Methanobacteriota</taxon>
        <taxon>Stenosarchaea group</taxon>
        <taxon>Halobacteria</taxon>
        <taxon>Halobacteriales</taxon>
        <taxon>Haloferacaceae</taxon>
        <taxon>Halobellus</taxon>
    </lineage>
</organism>
<dbReference type="EMBL" id="JACKXD010000001">
    <property type="protein sequence ID" value="MBB6645067.1"/>
    <property type="molecule type" value="Genomic_DNA"/>
</dbReference>
<dbReference type="InterPro" id="IPR039470">
    <property type="entry name" value="Nuc_deoxyri_tr2"/>
</dbReference>
<accession>A0A7J9SGI1</accession>